<feature type="non-terminal residue" evidence="5">
    <location>
        <position position="275"/>
    </location>
</feature>
<evidence type="ECO:0000256" key="2">
    <source>
        <dbReference type="ARBA" id="ARBA00023445"/>
    </source>
</evidence>
<feature type="compositionally biased region" description="Gly residues" evidence="3">
    <location>
        <begin position="130"/>
        <end position="141"/>
    </location>
</feature>
<reference evidence="5 6" key="1">
    <citation type="journal article" date="2014" name="Mol. Plant">
        <title>Chromosome Scale Genome Assembly and Transcriptome Profiling of Nannochloropsis gaditana in Nitrogen Depletion.</title>
        <authorList>
            <person name="Corteggiani Carpinelli E."/>
            <person name="Telatin A."/>
            <person name="Vitulo N."/>
            <person name="Forcato C."/>
            <person name="D'Angelo M."/>
            <person name="Schiavon R."/>
            <person name="Vezzi A."/>
            <person name="Giacometti G.M."/>
            <person name="Morosinotto T."/>
            <person name="Valle G."/>
        </authorList>
    </citation>
    <scope>NUCLEOTIDE SEQUENCE [LARGE SCALE GENOMIC DNA]</scope>
    <source>
        <strain evidence="5 6">B-31</strain>
    </source>
</reference>
<dbReference type="SUPFAM" id="SSF51735">
    <property type="entry name" value="NAD(P)-binding Rossmann-fold domains"/>
    <property type="match status" value="1"/>
</dbReference>
<comment type="similarity">
    <text evidence="2">Belongs to the NAD(P)-dependent epimerase/dehydratase family. Dihydroflavonol-4-reductase subfamily.</text>
</comment>
<dbReference type="PANTHER" id="PTHR10366">
    <property type="entry name" value="NAD DEPENDENT EPIMERASE/DEHYDRATASE"/>
    <property type="match status" value="1"/>
</dbReference>
<organism evidence="5 6">
    <name type="scientific">Nannochloropsis gaditana</name>
    <dbReference type="NCBI Taxonomy" id="72520"/>
    <lineage>
        <taxon>Eukaryota</taxon>
        <taxon>Sar</taxon>
        <taxon>Stramenopiles</taxon>
        <taxon>Ochrophyta</taxon>
        <taxon>Eustigmatophyceae</taxon>
        <taxon>Eustigmatales</taxon>
        <taxon>Monodopsidaceae</taxon>
        <taxon>Nannochloropsis</taxon>
    </lineage>
</organism>
<dbReference type="Gene3D" id="3.40.50.720">
    <property type="entry name" value="NAD(P)-binding Rossmann-like Domain"/>
    <property type="match status" value="2"/>
</dbReference>
<accession>W7TKX2</accession>
<evidence type="ECO:0000256" key="1">
    <source>
        <dbReference type="ARBA" id="ARBA00023002"/>
    </source>
</evidence>
<feature type="region of interest" description="Disordered" evidence="3">
    <location>
        <begin position="11"/>
        <end position="33"/>
    </location>
</feature>
<name>W7TKX2_9STRA</name>
<feature type="compositionally biased region" description="Low complexity" evidence="3">
    <location>
        <begin position="19"/>
        <end position="33"/>
    </location>
</feature>
<dbReference type="OrthoDB" id="2735536at2759"/>
<evidence type="ECO:0000313" key="6">
    <source>
        <dbReference type="Proteomes" id="UP000019335"/>
    </source>
</evidence>
<dbReference type="EMBL" id="AZIL01002685">
    <property type="protein sequence ID" value="EWM21041.1"/>
    <property type="molecule type" value="Genomic_DNA"/>
</dbReference>
<dbReference type="InterPro" id="IPR036291">
    <property type="entry name" value="NAD(P)-bd_dom_sf"/>
</dbReference>
<evidence type="ECO:0000256" key="3">
    <source>
        <dbReference type="SAM" id="MobiDB-lite"/>
    </source>
</evidence>
<dbReference type="InterPro" id="IPR001509">
    <property type="entry name" value="Epimerase_deHydtase"/>
</dbReference>
<dbReference type="InterPro" id="IPR050425">
    <property type="entry name" value="NAD(P)_dehydrat-like"/>
</dbReference>
<dbReference type="PANTHER" id="PTHR10366:SF564">
    <property type="entry name" value="STEROL-4-ALPHA-CARBOXYLATE 3-DEHYDROGENASE, DECARBOXYLATING"/>
    <property type="match status" value="1"/>
</dbReference>
<feature type="region of interest" description="Disordered" evidence="3">
    <location>
        <begin position="124"/>
        <end position="159"/>
    </location>
</feature>
<dbReference type="GO" id="GO:0016616">
    <property type="term" value="F:oxidoreductase activity, acting on the CH-OH group of donors, NAD or NADP as acceptor"/>
    <property type="evidence" value="ECO:0007669"/>
    <property type="project" value="TreeGrafter"/>
</dbReference>
<evidence type="ECO:0000259" key="4">
    <source>
        <dbReference type="Pfam" id="PF01370"/>
    </source>
</evidence>
<evidence type="ECO:0000313" key="5">
    <source>
        <dbReference type="EMBL" id="EWM21041.1"/>
    </source>
</evidence>
<dbReference type="Proteomes" id="UP000019335">
    <property type="component" value="Unassembled WGS sequence"/>
</dbReference>
<gene>
    <name evidence="5" type="ORF">Naga_101246g1</name>
</gene>
<feature type="domain" description="NAD-dependent epimerase/dehydratase" evidence="4">
    <location>
        <begin position="78"/>
        <end position="268"/>
    </location>
</feature>
<feature type="compositionally biased region" description="Basic and acidic residues" evidence="3">
    <location>
        <begin position="147"/>
        <end position="159"/>
    </location>
</feature>
<keyword evidence="6" id="KW-1185">Reference proteome</keyword>
<proteinExistence type="inferred from homology"/>
<comment type="caution">
    <text evidence="5">The sequence shown here is derived from an EMBL/GenBank/DDBJ whole genome shotgun (WGS) entry which is preliminary data.</text>
</comment>
<protein>
    <submittedName>
        <fullName evidence="5">Dihydrokaempferol 4-reductase</fullName>
    </submittedName>
</protein>
<dbReference type="Pfam" id="PF01370">
    <property type="entry name" value="Epimerase"/>
    <property type="match status" value="1"/>
</dbReference>
<sequence>MKAVQFLRLYRRNNPMQNSPTPSSSFSSSSSSSSKSLFTLLFLSSLLSCSTAFASSSPPTSTAPPSSSSPSSFPPTTVCVTGCNGYVASELVKQLLERGYNVHGTVRKLHKLTEEEREEKYGPLAKLGRGRGGGGGGGQGERVGRHRKEDSRGSCDEGVGDGEKGRGCLTLFEADLRQPHSFDAAVRGCTYVFHVASPVVYASGADPETDLLEPALEGVRNVLRAIQDSRREEGGREGGKEGGRERFKRLILTSSTGAVYGGPTAVPKSALEKGG</sequence>
<feature type="region of interest" description="Disordered" evidence="3">
    <location>
        <begin position="54"/>
        <end position="74"/>
    </location>
</feature>
<dbReference type="AlphaFoldDB" id="W7TKX2"/>
<keyword evidence="1" id="KW-0560">Oxidoreductase</keyword>